<reference evidence="1" key="1">
    <citation type="submission" date="2021-03" db="EMBL/GenBank/DDBJ databases">
        <title>Genomic Encyclopedia of Type Strains, Phase IV (KMG-IV): sequencing the most valuable type-strain genomes for metagenomic binning, comparative biology and taxonomic classification.</title>
        <authorList>
            <person name="Goeker M."/>
        </authorList>
    </citation>
    <scope>NUCLEOTIDE SEQUENCE</scope>
    <source>
        <strain evidence="1">DSM 18131</strain>
    </source>
</reference>
<dbReference type="EMBL" id="JAGGJR010000014">
    <property type="protein sequence ID" value="MBP1876069.1"/>
    <property type="molecule type" value="Genomic_DNA"/>
</dbReference>
<evidence type="ECO:0000313" key="1">
    <source>
        <dbReference type="EMBL" id="MBP1876069.1"/>
    </source>
</evidence>
<dbReference type="Proteomes" id="UP000823773">
    <property type="component" value="Unassembled WGS sequence"/>
</dbReference>
<protein>
    <submittedName>
        <fullName evidence="1">Peptide/nickel transport system substrate-binding protein</fullName>
    </submittedName>
</protein>
<proteinExistence type="predicted"/>
<comment type="caution">
    <text evidence="1">The sequence shown here is derived from an EMBL/GenBank/DDBJ whole genome shotgun (WGS) entry which is preliminary data.</text>
</comment>
<organism evidence="1 2">
    <name type="scientific">Ensifer adhaerens</name>
    <name type="common">Sinorhizobium morelense</name>
    <dbReference type="NCBI Taxonomy" id="106592"/>
    <lineage>
        <taxon>Bacteria</taxon>
        <taxon>Pseudomonadati</taxon>
        <taxon>Pseudomonadota</taxon>
        <taxon>Alphaproteobacteria</taxon>
        <taxon>Hyphomicrobiales</taxon>
        <taxon>Rhizobiaceae</taxon>
        <taxon>Sinorhizobium/Ensifer group</taxon>
        <taxon>Ensifer</taxon>
    </lineage>
</organism>
<accession>A0ACC5T518</accession>
<keyword evidence="2" id="KW-1185">Reference proteome</keyword>
<sequence>MHRSSGEDYEMNGSKWKSIGVALLLASTPLSGAIAAQDVLVLARAEDPPTADPGVEISNSGYTLIYAAYERLVAYKGGTTEVAPELAESWTADDAGLVWTFKLASGHKFDDGAPVDAAAVKFSFDRLMKLKAGPSDAFPVLKEVEVVDPQTVRFHLTAPFAPFISTLAVSGAAIVNPKVMEHEKGGDMAKAWLAEHSAGSGPYRIASWERNQSIVLDRNEHYAGTKPALKQVVIRIVGDVSARRLQLTSGDADIIEQIPLDQAEALQKDASVVVESNPSMYVNYIYMNNRQPPLDDAKVRQAISYAVDYQGIIDGIMLGQAKQMRGAVPSGMWGHDPQGFQYTYDVEKAKALLADSGKSDIHLTYTFSQADPAWEPVGLALQASLAEIGIKLDLQAVADTTKRELVANGKFDMAPGAWTPDFADPYMFMNYWFDAGKMGGPGNRSFYDNTKVTELVKEAGSIVDEAKRKELYVEAQTLSTQDAPYLYIMEKNDIFARRAVVKGYVYNPMLIQVYNFGTMSKTE</sequence>
<name>A0ACC5T518_ENSAD</name>
<gene>
    <name evidence="1" type="ORF">J2Z19_005818</name>
</gene>
<evidence type="ECO:0000313" key="2">
    <source>
        <dbReference type="Proteomes" id="UP000823773"/>
    </source>
</evidence>